<dbReference type="HOGENOM" id="CLU_1578102_0_0_1"/>
<dbReference type="Proteomes" id="UP000054549">
    <property type="component" value="Unassembled WGS sequence"/>
</dbReference>
<reference evidence="2 3" key="1">
    <citation type="submission" date="2014-04" db="EMBL/GenBank/DDBJ databases">
        <title>Evolutionary Origins and Diversification of the Mycorrhizal Mutualists.</title>
        <authorList>
            <consortium name="DOE Joint Genome Institute"/>
            <consortium name="Mycorrhizal Genomics Consortium"/>
            <person name="Kohler A."/>
            <person name="Kuo A."/>
            <person name="Nagy L.G."/>
            <person name="Floudas D."/>
            <person name="Copeland A."/>
            <person name="Barry K.W."/>
            <person name="Cichocki N."/>
            <person name="Veneault-Fourrey C."/>
            <person name="LaButti K."/>
            <person name="Lindquist E.A."/>
            <person name="Lipzen A."/>
            <person name="Lundell T."/>
            <person name="Morin E."/>
            <person name="Murat C."/>
            <person name="Riley R."/>
            <person name="Ohm R."/>
            <person name="Sun H."/>
            <person name="Tunlid A."/>
            <person name="Henrissat B."/>
            <person name="Grigoriev I.V."/>
            <person name="Hibbett D.S."/>
            <person name="Martin F."/>
        </authorList>
    </citation>
    <scope>NUCLEOTIDE SEQUENCE [LARGE SCALE GENOMIC DNA]</scope>
    <source>
        <strain evidence="2 3">Koide BX008</strain>
    </source>
</reference>
<evidence type="ECO:0000313" key="3">
    <source>
        <dbReference type="Proteomes" id="UP000054549"/>
    </source>
</evidence>
<dbReference type="EMBL" id="KN818386">
    <property type="protein sequence ID" value="KIL57036.1"/>
    <property type="molecule type" value="Genomic_DNA"/>
</dbReference>
<sequence length="169" mass="18886">MVQLRLPLPESQSLPCPDLMPTASHPTSPRPPYARIKLRLHILNPSAPYNRKEWMPEALRIGDGARKTNVYLKPSVLQLLDYLASYANGQTCAGSMQAGHGWQYDYGAECKAKAEEWCDAYVQGSHHRPYPNEPNDDDSDVENEDGGSNNDVDNEYDSDNDYASATRTV</sequence>
<feature type="region of interest" description="Disordered" evidence="1">
    <location>
        <begin position="125"/>
        <end position="169"/>
    </location>
</feature>
<accession>A0A0C2WK38</accession>
<feature type="compositionally biased region" description="Acidic residues" evidence="1">
    <location>
        <begin position="134"/>
        <end position="145"/>
    </location>
</feature>
<dbReference type="AlphaFoldDB" id="A0A0C2WK38"/>
<name>A0A0C2WK38_AMAMK</name>
<gene>
    <name evidence="2" type="ORF">M378DRAFT_16546</name>
</gene>
<organism evidence="2 3">
    <name type="scientific">Amanita muscaria (strain Koide BX008)</name>
    <dbReference type="NCBI Taxonomy" id="946122"/>
    <lineage>
        <taxon>Eukaryota</taxon>
        <taxon>Fungi</taxon>
        <taxon>Dikarya</taxon>
        <taxon>Basidiomycota</taxon>
        <taxon>Agaricomycotina</taxon>
        <taxon>Agaricomycetes</taxon>
        <taxon>Agaricomycetidae</taxon>
        <taxon>Agaricales</taxon>
        <taxon>Pluteineae</taxon>
        <taxon>Amanitaceae</taxon>
        <taxon>Amanita</taxon>
    </lineage>
</organism>
<proteinExistence type="predicted"/>
<evidence type="ECO:0000256" key="1">
    <source>
        <dbReference type="SAM" id="MobiDB-lite"/>
    </source>
</evidence>
<keyword evidence="3" id="KW-1185">Reference proteome</keyword>
<evidence type="ECO:0000313" key="2">
    <source>
        <dbReference type="EMBL" id="KIL57036.1"/>
    </source>
</evidence>
<dbReference type="InParanoid" id="A0A0C2WK38"/>
<protein>
    <submittedName>
        <fullName evidence="2">Uncharacterized protein</fullName>
    </submittedName>
</protein>